<evidence type="ECO:0000313" key="7">
    <source>
        <dbReference type="EMBL" id="NSL87007.1"/>
    </source>
</evidence>
<evidence type="ECO:0000259" key="6">
    <source>
        <dbReference type="Pfam" id="PF08281"/>
    </source>
</evidence>
<sequence>MNTLTDEWLFRQVQQGKEDAFRELMQRYSGRLYRLVYKHVGTSAITKDILQEIFIAVWKNRHRIIVGTSLYPYLYRAAKNAVIDHMLQEQRNMPMEEALTETMATTHPGAEEQLYLQELEASLQQSVNMMPATMKAVFVLSREEQLSSREIAARLNLSEQTVRNNISLALQRIRHHLGMPGLLLLLPSALIFDFLVTLS</sequence>
<name>A0A433WMT4_9BACT</name>
<dbReference type="Proteomes" id="UP000281028">
    <property type="component" value="Unassembled WGS sequence"/>
</dbReference>
<dbReference type="InterPro" id="IPR007627">
    <property type="entry name" value="RNA_pol_sigma70_r2"/>
</dbReference>
<accession>A0A433WMT4</accession>
<dbReference type="GO" id="GO:0016987">
    <property type="term" value="F:sigma factor activity"/>
    <property type="evidence" value="ECO:0007669"/>
    <property type="project" value="UniProtKB-KW"/>
</dbReference>
<dbReference type="SUPFAM" id="SSF88659">
    <property type="entry name" value="Sigma3 and sigma4 domains of RNA polymerase sigma factors"/>
    <property type="match status" value="1"/>
</dbReference>
<dbReference type="NCBIfam" id="TIGR02985">
    <property type="entry name" value="Sig70_bacteroi1"/>
    <property type="match status" value="1"/>
</dbReference>
<evidence type="ECO:0000256" key="1">
    <source>
        <dbReference type="ARBA" id="ARBA00010641"/>
    </source>
</evidence>
<evidence type="ECO:0000256" key="3">
    <source>
        <dbReference type="ARBA" id="ARBA00023082"/>
    </source>
</evidence>
<dbReference type="InterPro" id="IPR014327">
    <property type="entry name" value="RNA_pol_sigma70_bacteroid"/>
</dbReference>
<keyword evidence="2" id="KW-0805">Transcription regulation</keyword>
<evidence type="ECO:0000256" key="2">
    <source>
        <dbReference type="ARBA" id="ARBA00023015"/>
    </source>
</evidence>
<dbReference type="InterPro" id="IPR013325">
    <property type="entry name" value="RNA_pol_sigma_r2"/>
</dbReference>
<reference evidence="7" key="1">
    <citation type="submission" date="2020-05" db="EMBL/GenBank/DDBJ databases">
        <title>Chitinophaga laudate sp. nov., isolated from a tropical peat swamp.</title>
        <authorList>
            <person name="Goh C.B.S."/>
            <person name="Lee M.S."/>
            <person name="Parimannan S."/>
            <person name="Pasbakhsh P."/>
            <person name="Yule C.M."/>
            <person name="Rajandas H."/>
            <person name="Loke S."/>
            <person name="Croft L."/>
            <person name="Tan J.B.L."/>
        </authorList>
    </citation>
    <scope>NUCLEOTIDE SEQUENCE</scope>
    <source>
        <strain evidence="7">Mgbs1</strain>
    </source>
</reference>
<organism evidence="7 8">
    <name type="scientific">Chitinophaga solisilvae</name>
    <dbReference type="NCBI Taxonomy" id="1233460"/>
    <lineage>
        <taxon>Bacteria</taxon>
        <taxon>Pseudomonadati</taxon>
        <taxon>Bacteroidota</taxon>
        <taxon>Chitinophagia</taxon>
        <taxon>Chitinophagales</taxon>
        <taxon>Chitinophagaceae</taxon>
        <taxon>Chitinophaga</taxon>
    </lineage>
</organism>
<dbReference type="AlphaFoldDB" id="A0A433WMT4"/>
<feature type="domain" description="RNA polymerase sigma factor 70 region 4 type 2" evidence="6">
    <location>
        <begin position="122"/>
        <end position="173"/>
    </location>
</feature>
<feature type="domain" description="RNA polymerase sigma-70 region 2" evidence="5">
    <location>
        <begin position="24"/>
        <end position="91"/>
    </location>
</feature>
<dbReference type="InterPro" id="IPR039425">
    <property type="entry name" value="RNA_pol_sigma-70-like"/>
</dbReference>
<dbReference type="EMBL" id="RIAR02000001">
    <property type="protein sequence ID" value="NSL87007.1"/>
    <property type="molecule type" value="Genomic_DNA"/>
</dbReference>
<comment type="similarity">
    <text evidence="1">Belongs to the sigma-70 factor family. ECF subfamily.</text>
</comment>
<dbReference type="Pfam" id="PF08281">
    <property type="entry name" value="Sigma70_r4_2"/>
    <property type="match status" value="1"/>
</dbReference>
<dbReference type="PANTHER" id="PTHR43133:SF46">
    <property type="entry name" value="RNA POLYMERASE SIGMA-70 FACTOR ECF SUBFAMILY"/>
    <property type="match status" value="1"/>
</dbReference>
<keyword evidence="4" id="KW-0804">Transcription</keyword>
<dbReference type="OrthoDB" id="1491902at2"/>
<evidence type="ECO:0000313" key="8">
    <source>
        <dbReference type="Proteomes" id="UP000281028"/>
    </source>
</evidence>
<keyword evidence="3" id="KW-0731">Sigma factor</keyword>
<protein>
    <submittedName>
        <fullName evidence="7">RNA polymerase sigma-70 factor</fullName>
    </submittedName>
</protein>
<dbReference type="SUPFAM" id="SSF88946">
    <property type="entry name" value="Sigma2 domain of RNA polymerase sigma factors"/>
    <property type="match status" value="1"/>
</dbReference>
<dbReference type="Gene3D" id="1.10.10.10">
    <property type="entry name" value="Winged helix-like DNA-binding domain superfamily/Winged helix DNA-binding domain"/>
    <property type="match status" value="1"/>
</dbReference>
<dbReference type="InterPro" id="IPR013324">
    <property type="entry name" value="RNA_pol_sigma_r3/r4-like"/>
</dbReference>
<dbReference type="NCBIfam" id="TIGR02937">
    <property type="entry name" value="sigma70-ECF"/>
    <property type="match status" value="1"/>
</dbReference>
<dbReference type="GO" id="GO:0003677">
    <property type="term" value="F:DNA binding"/>
    <property type="evidence" value="ECO:0007669"/>
    <property type="project" value="InterPro"/>
</dbReference>
<gene>
    <name evidence="7" type="ORF">ECE50_009210</name>
</gene>
<dbReference type="InterPro" id="IPR013249">
    <property type="entry name" value="RNA_pol_sigma70_r4_t2"/>
</dbReference>
<dbReference type="Gene3D" id="1.10.1740.10">
    <property type="match status" value="1"/>
</dbReference>
<dbReference type="PANTHER" id="PTHR43133">
    <property type="entry name" value="RNA POLYMERASE ECF-TYPE SIGMA FACTO"/>
    <property type="match status" value="1"/>
</dbReference>
<dbReference type="GO" id="GO:0006352">
    <property type="term" value="P:DNA-templated transcription initiation"/>
    <property type="evidence" value="ECO:0007669"/>
    <property type="project" value="InterPro"/>
</dbReference>
<evidence type="ECO:0000259" key="5">
    <source>
        <dbReference type="Pfam" id="PF04542"/>
    </source>
</evidence>
<dbReference type="InterPro" id="IPR014284">
    <property type="entry name" value="RNA_pol_sigma-70_dom"/>
</dbReference>
<dbReference type="InterPro" id="IPR036388">
    <property type="entry name" value="WH-like_DNA-bd_sf"/>
</dbReference>
<comment type="caution">
    <text evidence="7">The sequence shown here is derived from an EMBL/GenBank/DDBJ whole genome shotgun (WGS) entry which is preliminary data.</text>
</comment>
<dbReference type="Pfam" id="PF04542">
    <property type="entry name" value="Sigma70_r2"/>
    <property type="match status" value="1"/>
</dbReference>
<evidence type="ECO:0000256" key="4">
    <source>
        <dbReference type="ARBA" id="ARBA00023163"/>
    </source>
</evidence>
<proteinExistence type="inferred from homology"/>
<keyword evidence="8" id="KW-1185">Reference proteome</keyword>